<evidence type="ECO:0000256" key="1">
    <source>
        <dbReference type="ARBA" id="ARBA00023015"/>
    </source>
</evidence>
<dbReference type="EMBL" id="AP025028">
    <property type="protein sequence ID" value="BDA79879.1"/>
    <property type="molecule type" value="Genomic_DNA"/>
</dbReference>
<keyword evidence="4" id="KW-1133">Transmembrane helix</keyword>
<feature type="transmembrane region" description="Helical" evidence="4">
    <location>
        <begin position="60"/>
        <end position="80"/>
    </location>
</feature>
<reference evidence="6 7" key="1">
    <citation type="submission" date="2021-08" db="EMBL/GenBank/DDBJ databases">
        <title>Complete genome sequence of Leptospira kobayashii strain E30.</title>
        <authorList>
            <person name="Nakao R."/>
            <person name="Nakamura S."/>
            <person name="Masuzawa T."/>
            <person name="Koizumi N."/>
        </authorList>
    </citation>
    <scope>NUCLEOTIDE SEQUENCE [LARGE SCALE GENOMIC DNA]</scope>
    <source>
        <strain evidence="6 7">E30</strain>
    </source>
</reference>
<keyword evidence="1" id="KW-0805">Transcription regulation</keyword>
<evidence type="ECO:0000259" key="5">
    <source>
        <dbReference type="PROSITE" id="PS01124"/>
    </source>
</evidence>
<dbReference type="Gene3D" id="1.10.10.60">
    <property type="entry name" value="Homeodomain-like"/>
    <property type="match status" value="2"/>
</dbReference>
<dbReference type="InterPro" id="IPR009057">
    <property type="entry name" value="Homeodomain-like_sf"/>
</dbReference>
<keyword evidence="3" id="KW-0804">Transcription</keyword>
<evidence type="ECO:0000256" key="2">
    <source>
        <dbReference type="ARBA" id="ARBA00023125"/>
    </source>
</evidence>
<dbReference type="PROSITE" id="PS01124">
    <property type="entry name" value="HTH_ARAC_FAMILY_2"/>
    <property type="match status" value="1"/>
</dbReference>
<dbReference type="RefSeq" id="WP_242935214.1">
    <property type="nucleotide sequence ID" value="NZ_AP025028.1"/>
</dbReference>
<dbReference type="SMART" id="SM00342">
    <property type="entry name" value="HTH_ARAC"/>
    <property type="match status" value="1"/>
</dbReference>
<sequence>MHHSIYIQGFIAFTGGLSFLFAIGEIITREKSYQSYIQALLFLLGGIFQTHTVFVGTDAILLYPHLYLIHLPLAAFLGALLKRYFSSIWREDKGFEKISFWEWAPSGLILILLFPYYTSDVETKRQLFLRYPVQGIPFLIKLSIAIVQLPTFYSIYFVFKQIFRYVRWETIQSSAHLRLVLIVLSISGVSGVIGFITISFNSRYGLDIVSCIFGILIIWVYFMRQRNPELMHEVKRIVQEAKKYQTTQLSSVNLDEIGTGLKHLMEEEKIYREDELNLSELAARISLSPHQLSEYLNLHLGKNFFQFVNFYRIEEAKTLCAEQKEKTILSIAYEVGFPSKSTFYDAFRRETGMSPTEYRKKIKS</sequence>
<keyword evidence="4" id="KW-0812">Transmembrane</keyword>
<dbReference type="PANTHER" id="PTHR43280:SF29">
    <property type="entry name" value="ARAC-FAMILY TRANSCRIPTIONAL REGULATOR"/>
    <property type="match status" value="1"/>
</dbReference>
<dbReference type="Pfam" id="PF12833">
    <property type="entry name" value="HTH_18"/>
    <property type="match status" value="1"/>
</dbReference>
<dbReference type="PRINTS" id="PR00032">
    <property type="entry name" value="HTHARAC"/>
</dbReference>
<dbReference type="SUPFAM" id="SSF46689">
    <property type="entry name" value="Homeodomain-like"/>
    <property type="match status" value="1"/>
</dbReference>
<organism evidence="6 7">
    <name type="scientific">Leptospira kobayashii</name>
    <dbReference type="NCBI Taxonomy" id="1917830"/>
    <lineage>
        <taxon>Bacteria</taxon>
        <taxon>Pseudomonadati</taxon>
        <taxon>Spirochaetota</taxon>
        <taxon>Spirochaetia</taxon>
        <taxon>Leptospirales</taxon>
        <taxon>Leptospiraceae</taxon>
        <taxon>Leptospira</taxon>
    </lineage>
</organism>
<dbReference type="Proteomes" id="UP000245263">
    <property type="component" value="Chromosome 1"/>
</dbReference>
<proteinExistence type="predicted"/>
<dbReference type="InterPro" id="IPR018060">
    <property type="entry name" value="HTH_AraC"/>
</dbReference>
<feature type="transmembrane region" description="Helical" evidence="4">
    <location>
        <begin position="6"/>
        <end position="24"/>
    </location>
</feature>
<feature type="transmembrane region" description="Helical" evidence="4">
    <location>
        <begin position="100"/>
        <end position="118"/>
    </location>
</feature>
<dbReference type="PANTHER" id="PTHR43280">
    <property type="entry name" value="ARAC-FAMILY TRANSCRIPTIONAL REGULATOR"/>
    <property type="match status" value="1"/>
</dbReference>
<evidence type="ECO:0000313" key="6">
    <source>
        <dbReference type="EMBL" id="BDA79879.1"/>
    </source>
</evidence>
<name>A0ABN6KFJ5_9LEPT</name>
<evidence type="ECO:0000313" key="7">
    <source>
        <dbReference type="Proteomes" id="UP000245263"/>
    </source>
</evidence>
<dbReference type="InterPro" id="IPR020449">
    <property type="entry name" value="Tscrpt_reg_AraC-type_HTH"/>
</dbReference>
<evidence type="ECO:0000256" key="3">
    <source>
        <dbReference type="ARBA" id="ARBA00023163"/>
    </source>
</evidence>
<feature type="domain" description="HTH araC/xylS-type" evidence="5">
    <location>
        <begin position="255"/>
        <end position="361"/>
    </location>
</feature>
<keyword evidence="7" id="KW-1185">Reference proteome</keyword>
<keyword evidence="4" id="KW-0472">Membrane</keyword>
<accession>A0ABN6KFJ5</accession>
<gene>
    <name evidence="6" type="ORF">LPTSP3_g28090</name>
</gene>
<feature type="transmembrane region" description="Helical" evidence="4">
    <location>
        <begin position="179"/>
        <end position="198"/>
    </location>
</feature>
<feature type="transmembrane region" description="Helical" evidence="4">
    <location>
        <begin position="138"/>
        <end position="159"/>
    </location>
</feature>
<evidence type="ECO:0000256" key="4">
    <source>
        <dbReference type="SAM" id="Phobius"/>
    </source>
</evidence>
<keyword evidence="2" id="KW-0238">DNA-binding</keyword>
<protein>
    <submittedName>
        <fullName evidence="6">AraC family transcriptional regulator</fullName>
    </submittedName>
</protein>
<feature type="transmembrane region" description="Helical" evidence="4">
    <location>
        <begin position="36"/>
        <end position="54"/>
    </location>
</feature>
<feature type="transmembrane region" description="Helical" evidence="4">
    <location>
        <begin position="204"/>
        <end position="222"/>
    </location>
</feature>